<reference evidence="1" key="1">
    <citation type="journal article" date="2021" name="PeerJ">
        <title>Extensive microbial diversity within the chicken gut microbiome revealed by metagenomics and culture.</title>
        <authorList>
            <person name="Gilroy R."/>
            <person name="Ravi A."/>
            <person name="Getino M."/>
            <person name="Pursley I."/>
            <person name="Horton D.L."/>
            <person name="Alikhan N.F."/>
            <person name="Baker D."/>
            <person name="Gharbi K."/>
            <person name="Hall N."/>
            <person name="Watson M."/>
            <person name="Adriaenssens E.M."/>
            <person name="Foster-Nyarko E."/>
            <person name="Jarju S."/>
            <person name="Secka A."/>
            <person name="Antonio M."/>
            <person name="Oren A."/>
            <person name="Chaudhuri R.R."/>
            <person name="La Ragione R."/>
            <person name="Hildebrand F."/>
            <person name="Pallen M.J."/>
        </authorList>
    </citation>
    <scope>NUCLEOTIDE SEQUENCE</scope>
    <source>
        <strain evidence="1">5134</strain>
    </source>
</reference>
<evidence type="ECO:0000313" key="2">
    <source>
        <dbReference type="Proteomes" id="UP000886844"/>
    </source>
</evidence>
<sequence length="368" mass="41002">MSLPQFDRSKIHQRPLAERKNKVNIAEIYIHPSDPDPEMRPEACEMIARTAEYILEARTNGRPVILAFGAHSIKNGLGPLLVEYLRRGWITHLATNGAGIIHDWEFAFQGKSSEAVYENLPEGCFGTWEETGFSINLAIAVGVWQGYGYGASVGKAIAEQGLRIPSEQELINLIRDGDIAQKAASADLLNVIRKARLEAGWHEIPTPCREYSLQAGAFQFGVASTAHPMFGHDIIYTHHLNSGAAIGRAAELDFLSYAHSVSELNGGVYLSVGTAIMSPTVFEKAFSMAQNVALQHGEQLNRHRIAVVDLAEPRWDWFRQGEPPRENPEYNTPFMKTFLRSKPLGMEFLTADNRAFLLKLFHELSKMS</sequence>
<accession>A0A9D1Z0H7</accession>
<comment type="caution">
    <text evidence="1">The sequence shown here is derived from an EMBL/GenBank/DDBJ whole genome shotgun (WGS) entry which is preliminary data.</text>
</comment>
<dbReference type="EMBL" id="DXDA01000036">
    <property type="protein sequence ID" value="HIY68638.1"/>
    <property type="molecule type" value="Genomic_DNA"/>
</dbReference>
<evidence type="ECO:0008006" key="3">
    <source>
        <dbReference type="Google" id="ProtNLM"/>
    </source>
</evidence>
<protein>
    <recommendedName>
        <fullName evidence="3">Deoxyhypusine synthase</fullName>
    </recommendedName>
</protein>
<organism evidence="1 2">
    <name type="scientific">Candidatus Alistipes intestinigallinarum</name>
    <dbReference type="NCBI Taxonomy" id="2838440"/>
    <lineage>
        <taxon>Bacteria</taxon>
        <taxon>Pseudomonadati</taxon>
        <taxon>Bacteroidota</taxon>
        <taxon>Bacteroidia</taxon>
        <taxon>Bacteroidales</taxon>
        <taxon>Rikenellaceae</taxon>
        <taxon>Alistipes</taxon>
    </lineage>
</organism>
<reference evidence="1" key="2">
    <citation type="submission" date="2021-04" db="EMBL/GenBank/DDBJ databases">
        <authorList>
            <person name="Gilroy R."/>
        </authorList>
    </citation>
    <scope>NUCLEOTIDE SEQUENCE</scope>
    <source>
        <strain evidence="1">5134</strain>
    </source>
</reference>
<name>A0A9D1Z0H7_9BACT</name>
<evidence type="ECO:0000313" key="1">
    <source>
        <dbReference type="EMBL" id="HIY68638.1"/>
    </source>
</evidence>
<dbReference type="AlphaFoldDB" id="A0A9D1Z0H7"/>
<gene>
    <name evidence="1" type="ORF">H9828_04395</name>
</gene>
<proteinExistence type="predicted"/>
<dbReference type="Proteomes" id="UP000886844">
    <property type="component" value="Unassembled WGS sequence"/>
</dbReference>